<dbReference type="CDD" id="cd03411">
    <property type="entry name" value="Ferrochelatase_N"/>
    <property type="match status" value="1"/>
</dbReference>
<dbReference type="InterPro" id="IPR019772">
    <property type="entry name" value="Ferrochelatase_AS"/>
</dbReference>
<comment type="subcellular location">
    <subcellularLocation>
        <location evidence="9 10">Cytoplasm</location>
    </subcellularLocation>
</comment>
<dbReference type="NCBIfam" id="TIGR00109">
    <property type="entry name" value="hemH"/>
    <property type="match status" value="1"/>
</dbReference>
<evidence type="ECO:0000256" key="4">
    <source>
        <dbReference type="ARBA" id="ARBA00023004"/>
    </source>
</evidence>
<gene>
    <name evidence="9" type="primary">hemH</name>
    <name evidence="11" type="ORF">A6E04_13275</name>
</gene>
<dbReference type="PROSITE" id="PS00534">
    <property type="entry name" value="FERROCHELATASE"/>
    <property type="match status" value="1"/>
</dbReference>
<dbReference type="FunFam" id="3.40.50.1400:FF:000002">
    <property type="entry name" value="Ferrochelatase"/>
    <property type="match status" value="1"/>
</dbReference>
<dbReference type="GO" id="GO:0004325">
    <property type="term" value="F:ferrochelatase activity"/>
    <property type="evidence" value="ECO:0007669"/>
    <property type="project" value="UniProtKB-UniRule"/>
</dbReference>
<dbReference type="InterPro" id="IPR001015">
    <property type="entry name" value="Ferrochelatase"/>
</dbReference>
<proteinExistence type="inferred from homology"/>
<dbReference type="Gene3D" id="3.40.50.1400">
    <property type="match status" value="2"/>
</dbReference>
<evidence type="ECO:0000256" key="1">
    <source>
        <dbReference type="ARBA" id="ARBA00007718"/>
    </source>
</evidence>
<dbReference type="RefSeq" id="WP_065611342.1">
    <property type="nucleotide sequence ID" value="NZ_CAWMPN010000011.1"/>
</dbReference>
<evidence type="ECO:0000313" key="11">
    <source>
        <dbReference type="EMBL" id="OCH20756.1"/>
    </source>
</evidence>
<feature type="binding site" evidence="9">
    <location>
        <position position="274"/>
    </location>
    <ligand>
        <name>Fe(2+)</name>
        <dbReference type="ChEBI" id="CHEBI:29033"/>
    </ligand>
</feature>
<dbReference type="EMBL" id="MAJU01000011">
    <property type="protein sequence ID" value="OCH20756.1"/>
    <property type="molecule type" value="Genomic_DNA"/>
</dbReference>
<dbReference type="AlphaFoldDB" id="A0A1B9NY93"/>
<evidence type="ECO:0000256" key="7">
    <source>
        <dbReference type="ARBA" id="ARBA00023244"/>
    </source>
</evidence>
<dbReference type="InterPro" id="IPR033644">
    <property type="entry name" value="Ferrochelatase_C"/>
</dbReference>
<dbReference type="GO" id="GO:0006783">
    <property type="term" value="P:heme biosynthetic process"/>
    <property type="evidence" value="ECO:0007669"/>
    <property type="project" value="UniProtKB-UniRule"/>
</dbReference>
<dbReference type="STRING" id="688.A6E04_13275"/>
<dbReference type="Pfam" id="PF00762">
    <property type="entry name" value="Ferrochelatase"/>
    <property type="match status" value="1"/>
</dbReference>
<keyword evidence="4 9" id="KW-0408">Iron</keyword>
<dbReference type="HAMAP" id="MF_00323">
    <property type="entry name" value="Ferrochelatase"/>
    <property type="match status" value="1"/>
</dbReference>
<evidence type="ECO:0000256" key="6">
    <source>
        <dbReference type="ARBA" id="ARBA00023239"/>
    </source>
</evidence>
<keyword evidence="6 9" id="KW-0456">Lyase</keyword>
<evidence type="ECO:0000256" key="2">
    <source>
        <dbReference type="ARBA" id="ARBA00022490"/>
    </source>
</evidence>
<evidence type="ECO:0000256" key="9">
    <source>
        <dbReference type="HAMAP-Rule" id="MF_00323"/>
    </source>
</evidence>
<comment type="catalytic activity">
    <reaction evidence="8">
        <text>Fe-coproporphyrin III + 2 H(+) = coproporphyrin III + Fe(2+)</text>
        <dbReference type="Rhea" id="RHEA:49572"/>
        <dbReference type="ChEBI" id="CHEBI:15378"/>
        <dbReference type="ChEBI" id="CHEBI:29033"/>
        <dbReference type="ChEBI" id="CHEBI:68438"/>
        <dbReference type="ChEBI" id="CHEBI:131725"/>
        <dbReference type="EC" id="4.99.1.9"/>
    </reaction>
    <physiologicalReaction direction="right-to-left" evidence="8">
        <dbReference type="Rhea" id="RHEA:49574"/>
    </physiologicalReaction>
</comment>
<dbReference type="UniPathway" id="UPA00252">
    <property type="reaction ID" value="UER00325"/>
</dbReference>
<dbReference type="EC" id="4.98.1.1" evidence="9 10"/>
<evidence type="ECO:0000256" key="10">
    <source>
        <dbReference type="RuleBase" id="RU000607"/>
    </source>
</evidence>
<evidence type="ECO:0000256" key="5">
    <source>
        <dbReference type="ARBA" id="ARBA00023133"/>
    </source>
</evidence>
<evidence type="ECO:0000256" key="3">
    <source>
        <dbReference type="ARBA" id="ARBA00022723"/>
    </source>
</evidence>
<reference evidence="11 12" key="1">
    <citation type="submission" date="2016-06" db="EMBL/GenBank/DDBJ databases">
        <authorList>
            <person name="Kjaerup R.B."/>
            <person name="Dalgaard T.S."/>
            <person name="Juul-Madsen H.R."/>
        </authorList>
    </citation>
    <scope>NUCLEOTIDE SEQUENCE [LARGE SCALE GENOMIC DNA]</scope>
    <source>
        <strain evidence="11 12">1S159</strain>
    </source>
</reference>
<accession>A0A1B9NY93</accession>
<keyword evidence="7 9" id="KW-0627">Porphyrin biosynthesis</keyword>
<dbReference type="Proteomes" id="UP000093523">
    <property type="component" value="Unassembled WGS sequence"/>
</dbReference>
<comment type="caution">
    <text evidence="11">The sequence shown here is derived from an EMBL/GenBank/DDBJ whole genome shotgun (WGS) entry which is preliminary data.</text>
</comment>
<sequence length="322" mass="36207">MNNKKTGVLLVNLGTPTAPTAAAVKTFLSEFLHDKRVVDMNRFIWCPLLHGVILPIRAPKVAKLYQSVWMEDGSPLMVYSQRQVSALQDRLSLPVALGMTYGQPAIKSGIELLEEQGCDEIIILPLYPQYSRTTTAAVFDQIGKQYKTTSVLPNFTMVHNYHDHPLYIKALAESIRLSWKEKGKGDYVLCSYHGIPQRFVDNGDIYAEHCIRTTELLAEELGLNSEQIGMSYQSRFGREAWLQPYTSETLKELAPKGIKSLDIISPAFSVDCLETLEELSEECKEIYMTAGGEKYTFIPCLNDDELHIEMMAAIVSSKISRS</sequence>
<comment type="similarity">
    <text evidence="1 9 10">Belongs to the ferrochelatase family.</text>
</comment>
<organism evidence="11 12">
    <name type="scientific">Aliivibrio logei</name>
    <name type="common">Vibrio logei</name>
    <dbReference type="NCBI Taxonomy" id="688"/>
    <lineage>
        <taxon>Bacteria</taxon>
        <taxon>Pseudomonadati</taxon>
        <taxon>Pseudomonadota</taxon>
        <taxon>Gammaproteobacteria</taxon>
        <taxon>Vibrionales</taxon>
        <taxon>Vibrionaceae</taxon>
        <taxon>Aliivibrio</taxon>
    </lineage>
</organism>
<comment type="function">
    <text evidence="9 10">Catalyzes the ferrous insertion into protoporphyrin IX.</text>
</comment>
<dbReference type="GO" id="GO:0005737">
    <property type="term" value="C:cytoplasm"/>
    <property type="evidence" value="ECO:0007669"/>
    <property type="project" value="UniProtKB-SubCell"/>
</dbReference>
<dbReference type="PANTHER" id="PTHR11108:SF1">
    <property type="entry name" value="FERROCHELATASE, MITOCHONDRIAL"/>
    <property type="match status" value="1"/>
</dbReference>
<evidence type="ECO:0000313" key="12">
    <source>
        <dbReference type="Proteomes" id="UP000093523"/>
    </source>
</evidence>
<comment type="pathway">
    <text evidence="9 10">Porphyrin-containing compound metabolism; protoheme biosynthesis; protoheme from protoporphyrin-IX: step 1/1.</text>
</comment>
<protein>
    <recommendedName>
        <fullName evidence="9 10">Ferrochelatase</fullName>
        <ecNumber evidence="9 10">4.98.1.1</ecNumber>
    </recommendedName>
    <alternativeName>
        <fullName evidence="9">Heme synthase</fullName>
    </alternativeName>
    <alternativeName>
        <fullName evidence="9">Protoheme ferro-lyase</fullName>
    </alternativeName>
</protein>
<keyword evidence="2 9" id="KW-0963">Cytoplasm</keyword>
<dbReference type="SUPFAM" id="SSF53800">
    <property type="entry name" value="Chelatase"/>
    <property type="match status" value="1"/>
</dbReference>
<keyword evidence="3 9" id="KW-0479">Metal-binding</keyword>
<keyword evidence="5 9" id="KW-0350">Heme biosynthesis</keyword>
<name>A0A1B9NY93_ALILO</name>
<feature type="binding site" evidence="9">
    <location>
        <position position="193"/>
    </location>
    <ligand>
        <name>Fe(2+)</name>
        <dbReference type="ChEBI" id="CHEBI:29033"/>
    </ligand>
</feature>
<evidence type="ECO:0000256" key="8">
    <source>
        <dbReference type="ARBA" id="ARBA00024536"/>
    </source>
</evidence>
<dbReference type="InterPro" id="IPR033659">
    <property type="entry name" value="Ferrochelatase_N"/>
</dbReference>
<dbReference type="OrthoDB" id="9809741at2"/>
<dbReference type="PANTHER" id="PTHR11108">
    <property type="entry name" value="FERROCHELATASE"/>
    <property type="match status" value="1"/>
</dbReference>
<comment type="catalytic activity">
    <reaction evidence="9 10">
        <text>heme b + 2 H(+) = protoporphyrin IX + Fe(2+)</text>
        <dbReference type="Rhea" id="RHEA:22584"/>
        <dbReference type="ChEBI" id="CHEBI:15378"/>
        <dbReference type="ChEBI" id="CHEBI:29033"/>
        <dbReference type="ChEBI" id="CHEBI:57306"/>
        <dbReference type="ChEBI" id="CHEBI:60344"/>
        <dbReference type="EC" id="4.98.1.1"/>
    </reaction>
</comment>
<dbReference type="GO" id="GO:0046872">
    <property type="term" value="F:metal ion binding"/>
    <property type="evidence" value="ECO:0007669"/>
    <property type="project" value="UniProtKB-KW"/>
</dbReference>
<dbReference type="CDD" id="cd00419">
    <property type="entry name" value="Ferrochelatase_C"/>
    <property type="match status" value="1"/>
</dbReference>